<reference evidence="1" key="2">
    <citation type="journal article" date="2015" name="Data Brief">
        <title>Shoot transcriptome of the giant reed, Arundo donax.</title>
        <authorList>
            <person name="Barrero R.A."/>
            <person name="Guerrero F.D."/>
            <person name="Moolhuijzen P."/>
            <person name="Goolsby J.A."/>
            <person name="Tidwell J."/>
            <person name="Bellgard S.E."/>
            <person name="Bellgard M.I."/>
        </authorList>
    </citation>
    <scope>NUCLEOTIDE SEQUENCE</scope>
    <source>
        <tissue evidence="1">Shoot tissue taken approximately 20 cm above the soil surface</tissue>
    </source>
</reference>
<name>A0A0A9C8H2_ARUDO</name>
<protein>
    <submittedName>
        <fullName evidence="1">Uncharacterized protein</fullName>
    </submittedName>
</protein>
<proteinExistence type="predicted"/>
<evidence type="ECO:0000313" key="1">
    <source>
        <dbReference type="EMBL" id="JAD70758.1"/>
    </source>
</evidence>
<dbReference type="AlphaFoldDB" id="A0A0A9C8H2"/>
<organism evidence="1">
    <name type="scientific">Arundo donax</name>
    <name type="common">Giant reed</name>
    <name type="synonym">Donax arundinaceus</name>
    <dbReference type="NCBI Taxonomy" id="35708"/>
    <lineage>
        <taxon>Eukaryota</taxon>
        <taxon>Viridiplantae</taxon>
        <taxon>Streptophyta</taxon>
        <taxon>Embryophyta</taxon>
        <taxon>Tracheophyta</taxon>
        <taxon>Spermatophyta</taxon>
        <taxon>Magnoliopsida</taxon>
        <taxon>Liliopsida</taxon>
        <taxon>Poales</taxon>
        <taxon>Poaceae</taxon>
        <taxon>PACMAD clade</taxon>
        <taxon>Arundinoideae</taxon>
        <taxon>Arundineae</taxon>
        <taxon>Arundo</taxon>
    </lineage>
</organism>
<reference evidence="1" key="1">
    <citation type="submission" date="2014-09" db="EMBL/GenBank/DDBJ databases">
        <authorList>
            <person name="Magalhaes I.L.F."/>
            <person name="Oliveira U."/>
            <person name="Santos F.R."/>
            <person name="Vidigal T.H.D.A."/>
            <person name="Brescovit A.D."/>
            <person name="Santos A.J."/>
        </authorList>
    </citation>
    <scope>NUCLEOTIDE SEQUENCE</scope>
    <source>
        <tissue evidence="1">Shoot tissue taken approximately 20 cm above the soil surface</tissue>
    </source>
</reference>
<sequence length="55" mass="6301">MIPALLAEHFKEQSIPLKGNYLSTCLKHMKKIKFNKWPICVNFKNSSGLVSKPLQ</sequence>
<accession>A0A0A9C8H2</accession>
<dbReference type="EMBL" id="GBRH01227137">
    <property type="protein sequence ID" value="JAD70758.1"/>
    <property type="molecule type" value="Transcribed_RNA"/>
</dbReference>